<keyword evidence="9" id="KW-1185">Reference proteome</keyword>
<dbReference type="RefSeq" id="XP_015466089.1">
    <property type="nucleotide sequence ID" value="XM_015613073.1"/>
</dbReference>
<dbReference type="InterPro" id="IPR052053">
    <property type="entry name" value="IM_YidH-like"/>
</dbReference>
<keyword evidence="2" id="KW-1003">Cell membrane</keyword>
<evidence type="ECO:0000313" key="9">
    <source>
        <dbReference type="Proteomes" id="UP000054251"/>
    </source>
</evidence>
<evidence type="ECO:0000256" key="5">
    <source>
        <dbReference type="ARBA" id="ARBA00023136"/>
    </source>
</evidence>
<comment type="subcellular location">
    <subcellularLocation>
        <location evidence="1">Cell membrane</location>
        <topology evidence="1">Multi-pass membrane protein</topology>
    </subcellularLocation>
</comment>
<evidence type="ECO:0000256" key="6">
    <source>
        <dbReference type="SAM" id="Phobius"/>
    </source>
</evidence>
<dbReference type="InterPro" id="IPR003807">
    <property type="entry name" value="DUF202"/>
</dbReference>
<dbReference type="GeneID" id="26841253"/>
<comment type="caution">
    <text evidence="8">The sequence shown here is derived from an EMBL/GenBank/DDBJ whole genome shotgun (WGS) entry which is preliminary data.</text>
</comment>
<dbReference type="PANTHER" id="PTHR34187:SF2">
    <property type="entry name" value="DUF202 DOMAIN-CONTAINING PROTEIN"/>
    <property type="match status" value="1"/>
</dbReference>
<dbReference type="Proteomes" id="UP000054251">
    <property type="component" value="Unassembled WGS sequence"/>
</dbReference>
<evidence type="ECO:0000259" key="7">
    <source>
        <dbReference type="Pfam" id="PF02656"/>
    </source>
</evidence>
<dbReference type="Pfam" id="PF02656">
    <property type="entry name" value="DUF202"/>
    <property type="match status" value="1"/>
</dbReference>
<sequence>MSNNINGDDTFTQLNRFRLQESIEIPESTIQTEISEHEDYDHEISLSERLTLLGRLPYSLIMKVSSSEPRDVLQLERTFLSFIRFATSLFFTALGIVINFKLDSSGKSGKKEPPFNNSKYSTVISFILFVLSLCVLVISGVNYFITIKRYAKHKIETYNFNNLATVICMTSIIITLIAISVSLIIEGYLEEST</sequence>
<evidence type="ECO:0000313" key="8">
    <source>
        <dbReference type="EMBL" id="KRZ99986.1"/>
    </source>
</evidence>
<keyword evidence="4 6" id="KW-1133">Transmembrane helix</keyword>
<feature type="transmembrane region" description="Helical" evidence="6">
    <location>
        <begin position="120"/>
        <end position="145"/>
    </location>
</feature>
<keyword evidence="3 6" id="KW-0812">Transmembrane</keyword>
<feature type="transmembrane region" description="Helical" evidence="6">
    <location>
        <begin position="166"/>
        <end position="185"/>
    </location>
</feature>
<organism evidence="8 9">
    <name type="scientific">Debaryomyces fabryi</name>
    <dbReference type="NCBI Taxonomy" id="58627"/>
    <lineage>
        <taxon>Eukaryota</taxon>
        <taxon>Fungi</taxon>
        <taxon>Dikarya</taxon>
        <taxon>Ascomycota</taxon>
        <taxon>Saccharomycotina</taxon>
        <taxon>Pichiomycetes</taxon>
        <taxon>Debaryomycetaceae</taxon>
        <taxon>Debaryomyces</taxon>
    </lineage>
</organism>
<protein>
    <recommendedName>
        <fullName evidence="7">DUF202 domain-containing protein</fullName>
    </recommendedName>
</protein>
<evidence type="ECO:0000256" key="3">
    <source>
        <dbReference type="ARBA" id="ARBA00022692"/>
    </source>
</evidence>
<gene>
    <name evidence="8" type="ORF">AC631_04244</name>
</gene>
<keyword evidence="5 6" id="KW-0472">Membrane</keyword>
<evidence type="ECO:0000256" key="2">
    <source>
        <dbReference type="ARBA" id="ARBA00022475"/>
    </source>
</evidence>
<accession>A0A0V1PUX5</accession>
<feature type="domain" description="DUF202" evidence="7">
    <location>
        <begin position="70"/>
        <end position="148"/>
    </location>
</feature>
<dbReference type="OrthoDB" id="199599at2759"/>
<dbReference type="PANTHER" id="PTHR34187">
    <property type="entry name" value="FGR18P"/>
    <property type="match status" value="1"/>
</dbReference>
<reference evidence="8 9" key="1">
    <citation type="submission" date="2015-11" db="EMBL/GenBank/DDBJ databases">
        <title>The genome of Debaryomyces fabryi.</title>
        <authorList>
            <person name="Tafer H."/>
            <person name="Lopandic K."/>
        </authorList>
    </citation>
    <scope>NUCLEOTIDE SEQUENCE [LARGE SCALE GENOMIC DNA]</scope>
    <source>
        <strain evidence="8 9">CBS 789</strain>
    </source>
</reference>
<feature type="transmembrane region" description="Helical" evidence="6">
    <location>
        <begin position="79"/>
        <end position="100"/>
    </location>
</feature>
<evidence type="ECO:0000256" key="1">
    <source>
        <dbReference type="ARBA" id="ARBA00004651"/>
    </source>
</evidence>
<dbReference type="EMBL" id="LMYN01000109">
    <property type="protein sequence ID" value="KRZ99986.1"/>
    <property type="molecule type" value="Genomic_DNA"/>
</dbReference>
<proteinExistence type="predicted"/>
<dbReference type="AlphaFoldDB" id="A0A0V1PUX5"/>
<evidence type="ECO:0000256" key="4">
    <source>
        <dbReference type="ARBA" id="ARBA00022989"/>
    </source>
</evidence>
<dbReference type="GO" id="GO:0005886">
    <property type="term" value="C:plasma membrane"/>
    <property type="evidence" value="ECO:0007669"/>
    <property type="project" value="UniProtKB-SubCell"/>
</dbReference>
<name>A0A0V1PUX5_9ASCO</name>